<dbReference type="PRINTS" id="PR00781">
    <property type="entry name" value="LIPOSIGPTASE"/>
</dbReference>
<name>A0A943I590_9FIRM</name>
<dbReference type="GO" id="GO:0005886">
    <property type="term" value="C:plasma membrane"/>
    <property type="evidence" value="ECO:0007669"/>
    <property type="project" value="UniProtKB-SubCell"/>
</dbReference>
<evidence type="ECO:0000313" key="11">
    <source>
        <dbReference type="EMBL" id="MBS5520371.1"/>
    </source>
</evidence>
<feature type="active site" evidence="9">
    <location>
        <position position="111"/>
    </location>
</feature>
<dbReference type="PANTHER" id="PTHR33695:SF1">
    <property type="entry name" value="LIPOPROTEIN SIGNAL PEPTIDASE"/>
    <property type="match status" value="1"/>
</dbReference>
<comment type="caution">
    <text evidence="11">The sequence shown here is derived from an EMBL/GenBank/DDBJ whole genome shotgun (WGS) entry which is preliminary data.</text>
</comment>
<dbReference type="Pfam" id="PF01252">
    <property type="entry name" value="Peptidase_A8"/>
    <property type="match status" value="1"/>
</dbReference>
<keyword evidence="7 9" id="KW-1133">Transmembrane helix</keyword>
<dbReference type="EC" id="3.4.23.36" evidence="9"/>
<keyword evidence="5 9" id="KW-0064">Aspartyl protease</keyword>
<dbReference type="Proteomes" id="UP000754226">
    <property type="component" value="Unassembled WGS sequence"/>
</dbReference>
<sequence length="151" mass="16995">MPLVVISLAVVILDRVTKILVQSHLAEGQSIPIMPGVMSLTYILNPGAAFGMLEHQRLFFILMTVAVIAVLIYFRRRIKEEAVIVQLGAAFFLGGAVGNLIDRIETGFVIDFFDFYFWPIFNVADIFICVGVGLIVWNIVMDEYRKTEPQK</sequence>
<keyword evidence="8 9" id="KW-0472">Membrane</keyword>
<keyword evidence="6 9" id="KW-0378">Hydrolase</keyword>
<dbReference type="GO" id="GO:0004190">
    <property type="term" value="F:aspartic-type endopeptidase activity"/>
    <property type="evidence" value="ECO:0007669"/>
    <property type="project" value="UniProtKB-UniRule"/>
</dbReference>
<proteinExistence type="inferred from homology"/>
<dbReference type="NCBIfam" id="TIGR00077">
    <property type="entry name" value="lspA"/>
    <property type="match status" value="1"/>
</dbReference>
<evidence type="ECO:0000256" key="4">
    <source>
        <dbReference type="ARBA" id="ARBA00022692"/>
    </source>
</evidence>
<comment type="caution">
    <text evidence="9">Lacks conserved residue(s) required for the propagation of feature annotation.</text>
</comment>
<keyword evidence="2 9" id="KW-1003">Cell membrane</keyword>
<feature type="active site" evidence="9">
    <location>
        <position position="125"/>
    </location>
</feature>
<evidence type="ECO:0000256" key="2">
    <source>
        <dbReference type="ARBA" id="ARBA00022475"/>
    </source>
</evidence>
<dbReference type="PANTHER" id="PTHR33695">
    <property type="entry name" value="LIPOPROTEIN SIGNAL PEPTIDASE"/>
    <property type="match status" value="1"/>
</dbReference>
<evidence type="ECO:0000256" key="5">
    <source>
        <dbReference type="ARBA" id="ARBA00022750"/>
    </source>
</evidence>
<evidence type="ECO:0000256" key="3">
    <source>
        <dbReference type="ARBA" id="ARBA00022670"/>
    </source>
</evidence>
<evidence type="ECO:0000256" key="9">
    <source>
        <dbReference type="HAMAP-Rule" id="MF_00161"/>
    </source>
</evidence>
<organism evidence="11 12">
    <name type="scientific">Acidaminococcus intestini</name>
    <dbReference type="NCBI Taxonomy" id="187327"/>
    <lineage>
        <taxon>Bacteria</taxon>
        <taxon>Bacillati</taxon>
        <taxon>Bacillota</taxon>
        <taxon>Negativicutes</taxon>
        <taxon>Acidaminococcales</taxon>
        <taxon>Acidaminococcaceae</taxon>
        <taxon>Acidaminococcus</taxon>
    </lineage>
</organism>
<evidence type="ECO:0000256" key="7">
    <source>
        <dbReference type="ARBA" id="ARBA00022989"/>
    </source>
</evidence>
<evidence type="ECO:0000256" key="6">
    <source>
        <dbReference type="ARBA" id="ARBA00022801"/>
    </source>
</evidence>
<comment type="pathway">
    <text evidence="9">Protein modification; lipoprotein biosynthesis (signal peptide cleavage).</text>
</comment>
<feature type="transmembrane region" description="Helical" evidence="9">
    <location>
        <begin position="58"/>
        <end position="75"/>
    </location>
</feature>
<feature type="transmembrane region" description="Helical" evidence="9">
    <location>
        <begin position="82"/>
        <end position="101"/>
    </location>
</feature>
<dbReference type="InterPro" id="IPR001872">
    <property type="entry name" value="Peptidase_A8"/>
</dbReference>
<gene>
    <name evidence="9 11" type="primary">lspA</name>
    <name evidence="11" type="ORF">KHX13_08690</name>
</gene>
<evidence type="ECO:0000313" key="12">
    <source>
        <dbReference type="Proteomes" id="UP000754226"/>
    </source>
</evidence>
<keyword evidence="4 9" id="KW-0812">Transmembrane</keyword>
<protein>
    <recommendedName>
        <fullName evidence="9">Lipoprotein signal peptidase</fullName>
        <ecNumber evidence="9">3.4.23.36</ecNumber>
    </recommendedName>
    <alternativeName>
        <fullName evidence="9">Prolipoprotein signal peptidase</fullName>
    </alternativeName>
    <alternativeName>
        <fullName evidence="9">Signal peptidase II</fullName>
        <shortName evidence="9">SPase II</shortName>
    </alternativeName>
</protein>
<dbReference type="EMBL" id="JAGZCZ010000012">
    <property type="protein sequence ID" value="MBS5520371.1"/>
    <property type="molecule type" value="Genomic_DNA"/>
</dbReference>
<comment type="similarity">
    <text evidence="1 9 10">Belongs to the peptidase A8 family.</text>
</comment>
<evidence type="ECO:0000256" key="1">
    <source>
        <dbReference type="ARBA" id="ARBA00006139"/>
    </source>
</evidence>
<comment type="subcellular location">
    <subcellularLocation>
        <location evidence="9">Cell membrane</location>
        <topology evidence="9">Multi-pass membrane protein</topology>
    </subcellularLocation>
</comment>
<dbReference type="GO" id="GO:0006508">
    <property type="term" value="P:proteolysis"/>
    <property type="evidence" value="ECO:0007669"/>
    <property type="project" value="UniProtKB-KW"/>
</dbReference>
<accession>A0A943I590</accession>
<evidence type="ECO:0000256" key="10">
    <source>
        <dbReference type="RuleBase" id="RU004181"/>
    </source>
</evidence>
<comment type="catalytic activity">
    <reaction evidence="9">
        <text>Release of signal peptides from bacterial membrane prolipoproteins. Hydrolyzes -Xaa-Yaa-Zaa-|-(S,diacylglyceryl)Cys-, in which Xaa is hydrophobic (preferably Leu), and Yaa (Ala or Ser) and Zaa (Gly or Ala) have small, neutral side chains.</text>
        <dbReference type="EC" id="3.4.23.36"/>
    </reaction>
</comment>
<dbReference type="AlphaFoldDB" id="A0A943I590"/>
<reference evidence="11" key="1">
    <citation type="submission" date="2021-02" db="EMBL/GenBank/DDBJ databases">
        <title>Infant gut strain persistence is associated with maternal origin, phylogeny, and functional potential including surface adhesion and iron acquisition.</title>
        <authorList>
            <person name="Lou Y.C."/>
        </authorList>
    </citation>
    <scope>NUCLEOTIDE SEQUENCE</scope>
    <source>
        <strain evidence="11">L3_106_000M1_dasL3_106_000M1_concoct_15</strain>
    </source>
</reference>
<evidence type="ECO:0000256" key="8">
    <source>
        <dbReference type="ARBA" id="ARBA00023136"/>
    </source>
</evidence>
<feature type="transmembrane region" description="Helical" evidence="9">
    <location>
        <begin position="116"/>
        <end position="140"/>
    </location>
</feature>
<dbReference type="HAMAP" id="MF_00161">
    <property type="entry name" value="LspA"/>
    <property type="match status" value="1"/>
</dbReference>
<comment type="function">
    <text evidence="9">This protein specifically catalyzes the removal of signal peptides from prolipoproteins.</text>
</comment>
<keyword evidence="3 9" id="KW-0645">Protease</keyword>